<dbReference type="InterPro" id="IPR031825">
    <property type="entry name" value="RXLR"/>
</dbReference>
<keyword evidence="4 5" id="KW-0732">Signal</keyword>
<evidence type="ECO:0000256" key="1">
    <source>
        <dbReference type="ARBA" id="ARBA00004613"/>
    </source>
</evidence>
<protein>
    <recommendedName>
        <fullName evidence="5">RxLR effector protein</fullName>
    </recommendedName>
</protein>
<evidence type="ECO:0000313" key="9">
    <source>
        <dbReference type="Proteomes" id="UP000284657"/>
    </source>
</evidence>
<accession>A0A3F2RH33</accession>
<proteinExistence type="inferred from homology"/>
<evidence type="ECO:0000256" key="3">
    <source>
        <dbReference type="ARBA" id="ARBA00022525"/>
    </source>
</evidence>
<keyword evidence="3 5" id="KW-0964">Secreted</keyword>
<evidence type="ECO:0000313" key="7">
    <source>
        <dbReference type="EMBL" id="RLN57467.1"/>
    </source>
</evidence>
<evidence type="ECO:0000256" key="4">
    <source>
        <dbReference type="ARBA" id="ARBA00022729"/>
    </source>
</evidence>
<dbReference type="Proteomes" id="UP000284657">
    <property type="component" value="Unassembled WGS sequence"/>
</dbReference>
<dbReference type="Gene3D" id="1.10.10.2460">
    <property type="match status" value="1"/>
</dbReference>
<evidence type="ECO:0000313" key="6">
    <source>
        <dbReference type="EMBL" id="RLN55253.1"/>
    </source>
</evidence>
<dbReference type="Proteomes" id="UP000277300">
    <property type="component" value="Unassembled WGS sequence"/>
</dbReference>
<reference evidence="8 9" key="1">
    <citation type="submission" date="2018-07" db="EMBL/GenBank/DDBJ databases">
        <title>Genome sequencing of oomycete isolates from Chile give support for New Zealand origin for Phytophthora kernoviae and make available the first Nothophytophthora sp. genome.</title>
        <authorList>
            <person name="Studholme D.J."/>
            <person name="Sanfuentes E."/>
            <person name="Panda P."/>
            <person name="Hill R."/>
            <person name="Sambles C."/>
            <person name="Grant M."/>
            <person name="Williams N.M."/>
            <person name="Mcdougal R.L."/>
        </authorList>
    </citation>
    <scope>NUCLEOTIDE SEQUENCE [LARGE SCALE GENOMIC DNA]</scope>
    <source>
        <strain evidence="6">Chile6</strain>
        <strain evidence="7">Chile7</strain>
    </source>
</reference>
<dbReference type="EMBL" id="MBAD02001183">
    <property type="protein sequence ID" value="RLN57467.1"/>
    <property type="molecule type" value="Genomic_DNA"/>
</dbReference>
<evidence type="ECO:0000256" key="5">
    <source>
        <dbReference type="RuleBase" id="RU367124"/>
    </source>
</evidence>
<dbReference type="EMBL" id="MBDO02000448">
    <property type="protein sequence ID" value="RLN55253.1"/>
    <property type="molecule type" value="Genomic_DNA"/>
</dbReference>
<comment type="similarity">
    <text evidence="2 5">Belongs to the RxLR effector family.</text>
</comment>
<sequence length="167" mass="18861">MRLYCILLTTTLIVSGSAISVATDPDQAAIPSVVSSNFVHAVDAGHNDNKRFLRTQVDNDEERGFNFKSFKNIFKPKPKLKSVQNGLQEPTLDQLKVMMYRDDIAHPFFAVWVANSVPLTNVYTLLKIDDHPQFRKIYDSYMAYKTIGKVLVLIELTLCQGVARPVL</sequence>
<dbReference type="GO" id="GO:0005576">
    <property type="term" value="C:extracellular region"/>
    <property type="evidence" value="ECO:0007669"/>
    <property type="project" value="UniProtKB-SubCell"/>
</dbReference>
<comment type="function">
    <text evidence="5">Effector that suppresses plant defense responses during pathogen infection.</text>
</comment>
<comment type="subcellular location">
    <subcellularLocation>
        <location evidence="1 5">Secreted</location>
    </subcellularLocation>
</comment>
<name>A0A3F2RH33_9STRA</name>
<feature type="signal peptide" evidence="5">
    <location>
        <begin position="1"/>
        <end position="18"/>
    </location>
</feature>
<feature type="chain" id="PRO_5033873624" description="RxLR effector protein" evidence="5">
    <location>
        <begin position="19"/>
        <end position="167"/>
    </location>
</feature>
<dbReference type="Pfam" id="PF16810">
    <property type="entry name" value="RXLR"/>
    <property type="match status" value="1"/>
</dbReference>
<gene>
    <name evidence="7" type="ORF">BBJ29_007115</name>
    <name evidence="6" type="ORF">BBP00_00008580</name>
</gene>
<evidence type="ECO:0000313" key="8">
    <source>
        <dbReference type="Proteomes" id="UP000277300"/>
    </source>
</evidence>
<dbReference type="AlphaFoldDB" id="A0A3F2RH33"/>
<organism evidence="6 8">
    <name type="scientific">Phytophthora kernoviae</name>
    <dbReference type="NCBI Taxonomy" id="325452"/>
    <lineage>
        <taxon>Eukaryota</taxon>
        <taxon>Sar</taxon>
        <taxon>Stramenopiles</taxon>
        <taxon>Oomycota</taxon>
        <taxon>Peronosporomycetes</taxon>
        <taxon>Peronosporales</taxon>
        <taxon>Peronosporaceae</taxon>
        <taxon>Phytophthora</taxon>
    </lineage>
</organism>
<comment type="caution">
    <text evidence="6">The sequence shown here is derived from an EMBL/GenBank/DDBJ whole genome shotgun (WGS) entry which is preliminary data.</text>
</comment>
<evidence type="ECO:0000256" key="2">
    <source>
        <dbReference type="ARBA" id="ARBA00010400"/>
    </source>
</evidence>